<feature type="compositionally biased region" description="Low complexity" evidence="1">
    <location>
        <begin position="35"/>
        <end position="73"/>
    </location>
</feature>
<protein>
    <submittedName>
        <fullName evidence="2">Uncharacterized protein</fullName>
    </submittedName>
</protein>
<reference evidence="2" key="2">
    <citation type="journal article" date="2015" name="Data Brief">
        <title>Shoot transcriptome of the giant reed, Arundo donax.</title>
        <authorList>
            <person name="Barrero R.A."/>
            <person name="Guerrero F.D."/>
            <person name="Moolhuijzen P."/>
            <person name="Goolsby J.A."/>
            <person name="Tidwell J."/>
            <person name="Bellgard S.E."/>
            <person name="Bellgard M.I."/>
        </authorList>
    </citation>
    <scope>NUCLEOTIDE SEQUENCE</scope>
    <source>
        <tissue evidence="2">Shoot tissue taken approximately 20 cm above the soil surface</tissue>
    </source>
</reference>
<accession>A0A0A9BIN3</accession>
<evidence type="ECO:0000256" key="1">
    <source>
        <dbReference type="SAM" id="MobiDB-lite"/>
    </source>
</evidence>
<proteinExistence type="predicted"/>
<evidence type="ECO:0000313" key="2">
    <source>
        <dbReference type="EMBL" id="JAD63849.1"/>
    </source>
</evidence>
<dbReference type="AlphaFoldDB" id="A0A0A9BIN3"/>
<feature type="compositionally biased region" description="Low complexity" evidence="1">
    <location>
        <begin position="80"/>
        <end position="91"/>
    </location>
</feature>
<organism evidence="2">
    <name type="scientific">Arundo donax</name>
    <name type="common">Giant reed</name>
    <name type="synonym">Donax arundinaceus</name>
    <dbReference type="NCBI Taxonomy" id="35708"/>
    <lineage>
        <taxon>Eukaryota</taxon>
        <taxon>Viridiplantae</taxon>
        <taxon>Streptophyta</taxon>
        <taxon>Embryophyta</taxon>
        <taxon>Tracheophyta</taxon>
        <taxon>Spermatophyta</taxon>
        <taxon>Magnoliopsida</taxon>
        <taxon>Liliopsida</taxon>
        <taxon>Poales</taxon>
        <taxon>Poaceae</taxon>
        <taxon>PACMAD clade</taxon>
        <taxon>Arundinoideae</taxon>
        <taxon>Arundineae</taxon>
        <taxon>Arundo</taxon>
    </lineage>
</organism>
<sequence>MAWSLPPSCACWSPRGGCRTLGGAAAPGGGTWSCAGATRPRAAPAAPPNSRATMPPAMAAAAGSSRRGAGATSRPRHPARTATGTAAPGLAGDDDDAARRSGSAWYRSWSRPLPRR</sequence>
<dbReference type="EMBL" id="GBRH01234046">
    <property type="protein sequence ID" value="JAD63849.1"/>
    <property type="molecule type" value="Transcribed_RNA"/>
</dbReference>
<name>A0A0A9BIN3_ARUDO</name>
<reference evidence="2" key="1">
    <citation type="submission" date="2014-09" db="EMBL/GenBank/DDBJ databases">
        <authorList>
            <person name="Magalhaes I.L.F."/>
            <person name="Oliveira U."/>
            <person name="Santos F.R."/>
            <person name="Vidigal T.H.D.A."/>
            <person name="Brescovit A.D."/>
            <person name="Santos A.J."/>
        </authorList>
    </citation>
    <scope>NUCLEOTIDE SEQUENCE</scope>
    <source>
        <tissue evidence="2">Shoot tissue taken approximately 20 cm above the soil surface</tissue>
    </source>
</reference>
<feature type="region of interest" description="Disordered" evidence="1">
    <location>
        <begin position="20"/>
        <end position="116"/>
    </location>
</feature>